<evidence type="ECO:0000256" key="1">
    <source>
        <dbReference type="ARBA" id="ARBA00010641"/>
    </source>
</evidence>
<dbReference type="Pfam" id="PF04542">
    <property type="entry name" value="Sigma70_r2"/>
    <property type="match status" value="1"/>
</dbReference>
<protein>
    <submittedName>
        <fullName evidence="7">RNA polymerase sigma-70 factor (ECF subfamily)</fullName>
    </submittedName>
</protein>
<keyword evidence="3" id="KW-0731">Sigma factor</keyword>
<dbReference type="EMBL" id="QREG01000032">
    <property type="protein sequence ID" value="RED92225.1"/>
    <property type="molecule type" value="Genomic_DNA"/>
</dbReference>
<dbReference type="InterPro" id="IPR007627">
    <property type="entry name" value="RNA_pol_sigma70_r2"/>
</dbReference>
<dbReference type="GO" id="GO:0003677">
    <property type="term" value="F:DNA binding"/>
    <property type="evidence" value="ECO:0007669"/>
    <property type="project" value="InterPro"/>
</dbReference>
<proteinExistence type="inferred from homology"/>
<keyword evidence="2" id="KW-0805">Transcription regulation</keyword>
<dbReference type="InterPro" id="IPR013249">
    <property type="entry name" value="RNA_pol_sigma70_r4_t2"/>
</dbReference>
<comment type="caution">
    <text evidence="7">The sequence shown here is derived from an EMBL/GenBank/DDBJ whole genome shotgun (WGS) entry which is preliminary data.</text>
</comment>
<evidence type="ECO:0000256" key="3">
    <source>
        <dbReference type="ARBA" id="ARBA00023082"/>
    </source>
</evidence>
<dbReference type="GO" id="GO:0016987">
    <property type="term" value="F:sigma factor activity"/>
    <property type="evidence" value="ECO:0007669"/>
    <property type="project" value="UniProtKB-KW"/>
</dbReference>
<sequence length="185" mass="21707">MNKTETVTDQELIERSKKDHRAFEGLYERYFEQIYRFVIKRVNEPTVSADIAQQVFFNALTRLSSYREMGHPYSSYLHRIAINLCNEYFRKSKNQRFVLMDDALAESLIQSMGCADAEHLQREAALIQALEQLKSKELMLVELRFFEGYSFKEIGYLSGITENSAKVKTYRILKKLKRMIDGHGK</sequence>
<gene>
    <name evidence="7" type="ORF">C7460_13237</name>
</gene>
<organism evidence="7 8">
    <name type="scientific">Marinoscillum furvescens DSM 4134</name>
    <dbReference type="NCBI Taxonomy" id="1122208"/>
    <lineage>
        <taxon>Bacteria</taxon>
        <taxon>Pseudomonadati</taxon>
        <taxon>Bacteroidota</taxon>
        <taxon>Cytophagia</taxon>
        <taxon>Cytophagales</taxon>
        <taxon>Reichenbachiellaceae</taxon>
        <taxon>Marinoscillum</taxon>
    </lineage>
</organism>
<dbReference type="Pfam" id="PF08281">
    <property type="entry name" value="Sigma70_r4_2"/>
    <property type="match status" value="1"/>
</dbReference>
<dbReference type="InterPro" id="IPR036388">
    <property type="entry name" value="WH-like_DNA-bd_sf"/>
</dbReference>
<dbReference type="NCBIfam" id="TIGR02937">
    <property type="entry name" value="sigma70-ECF"/>
    <property type="match status" value="1"/>
</dbReference>
<feature type="domain" description="RNA polymerase sigma factor 70 region 4 type 2" evidence="6">
    <location>
        <begin position="125"/>
        <end position="176"/>
    </location>
</feature>
<evidence type="ECO:0000259" key="6">
    <source>
        <dbReference type="Pfam" id="PF08281"/>
    </source>
</evidence>
<dbReference type="PANTHER" id="PTHR43133">
    <property type="entry name" value="RNA POLYMERASE ECF-TYPE SIGMA FACTO"/>
    <property type="match status" value="1"/>
</dbReference>
<dbReference type="InterPro" id="IPR014284">
    <property type="entry name" value="RNA_pol_sigma-70_dom"/>
</dbReference>
<name>A0A3D9KX97_MARFU</name>
<evidence type="ECO:0000313" key="8">
    <source>
        <dbReference type="Proteomes" id="UP000256779"/>
    </source>
</evidence>
<dbReference type="SUPFAM" id="SSF88659">
    <property type="entry name" value="Sigma3 and sigma4 domains of RNA polymerase sigma factors"/>
    <property type="match status" value="1"/>
</dbReference>
<dbReference type="InterPro" id="IPR039425">
    <property type="entry name" value="RNA_pol_sigma-70-like"/>
</dbReference>
<dbReference type="Gene3D" id="1.10.10.10">
    <property type="entry name" value="Winged helix-like DNA-binding domain superfamily/Winged helix DNA-binding domain"/>
    <property type="match status" value="1"/>
</dbReference>
<evidence type="ECO:0000256" key="4">
    <source>
        <dbReference type="ARBA" id="ARBA00023163"/>
    </source>
</evidence>
<keyword evidence="4" id="KW-0804">Transcription</keyword>
<keyword evidence="8" id="KW-1185">Reference proteome</keyword>
<dbReference type="RefSeq" id="WP_115870316.1">
    <property type="nucleotide sequence ID" value="NZ_QREG01000032.1"/>
</dbReference>
<dbReference type="OrthoDB" id="9784984at2"/>
<dbReference type="InterPro" id="IPR013325">
    <property type="entry name" value="RNA_pol_sigma_r2"/>
</dbReference>
<dbReference type="AlphaFoldDB" id="A0A3D9KX97"/>
<dbReference type="CDD" id="cd06171">
    <property type="entry name" value="Sigma70_r4"/>
    <property type="match status" value="1"/>
</dbReference>
<reference evidence="7 8" key="1">
    <citation type="submission" date="2018-07" db="EMBL/GenBank/DDBJ databases">
        <title>Genomic Encyclopedia of Type Strains, Phase IV (KMG-IV): sequencing the most valuable type-strain genomes for metagenomic binning, comparative biology and taxonomic classification.</title>
        <authorList>
            <person name="Goeker M."/>
        </authorList>
    </citation>
    <scope>NUCLEOTIDE SEQUENCE [LARGE SCALE GENOMIC DNA]</scope>
    <source>
        <strain evidence="7 8">DSM 4134</strain>
    </source>
</reference>
<dbReference type="SUPFAM" id="SSF88946">
    <property type="entry name" value="Sigma2 domain of RNA polymerase sigma factors"/>
    <property type="match status" value="1"/>
</dbReference>
<comment type="similarity">
    <text evidence="1">Belongs to the sigma-70 factor family. ECF subfamily.</text>
</comment>
<dbReference type="Gene3D" id="1.10.1740.10">
    <property type="match status" value="1"/>
</dbReference>
<evidence type="ECO:0000259" key="5">
    <source>
        <dbReference type="Pfam" id="PF04542"/>
    </source>
</evidence>
<evidence type="ECO:0000313" key="7">
    <source>
        <dbReference type="EMBL" id="RED92225.1"/>
    </source>
</evidence>
<feature type="domain" description="RNA polymerase sigma-70 region 2" evidence="5">
    <location>
        <begin position="26"/>
        <end position="93"/>
    </location>
</feature>
<accession>A0A3D9KX97</accession>
<dbReference type="InterPro" id="IPR013324">
    <property type="entry name" value="RNA_pol_sigma_r3/r4-like"/>
</dbReference>
<evidence type="ECO:0000256" key="2">
    <source>
        <dbReference type="ARBA" id="ARBA00023015"/>
    </source>
</evidence>
<dbReference type="Proteomes" id="UP000256779">
    <property type="component" value="Unassembled WGS sequence"/>
</dbReference>
<dbReference type="PANTHER" id="PTHR43133:SF51">
    <property type="entry name" value="RNA POLYMERASE SIGMA FACTOR"/>
    <property type="match status" value="1"/>
</dbReference>
<dbReference type="GO" id="GO:0006352">
    <property type="term" value="P:DNA-templated transcription initiation"/>
    <property type="evidence" value="ECO:0007669"/>
    <property type="project" value="InterPro"/>
</dbReference>